<dbReference type="InterPro" id="IPR016024">
    <property type="entry name" value="ARM-type_fold"/>
</dbReference>
<dbReference type="GO" id="GO:0000139">
    <property type="term" value="C:Golgi membrane"/>
    <property type="evidence" value="ECO:0007669"/>
    <property type="project" value="UniProtKB-SubCell"/>
</dbReference>
<keyword evidence="12" id="KW-1185">Reference proteome</keyword>
<dbReference type="OrthoDB" id="297643at2759"/>
<evidence type="ECO:0000256" key="1">
    <source>
        <dbReference type="ARBA" id="ARBA00004395"/>
    </source>
</evidence>
<proteinExistence type="inferred from homology"/>
<keyword evidence="3" id="KW-0653">Protein transport</keyword>
<keyword evidence="4" id="KW-0333">Golgi apparatus</keyword>
<accession>A0A9W8EKI1</accession>
<dbReference type="PANTHER" id="PTHR14042">
    <property type="entry name" value="DOPEY-RELATED"/>
    <property type="match status" value="1"/>
</dbReference>
<evidence type="ECO:0000256" key="4">
    <source>
        <dbReference type="ARBA" id="ARBA00023034"/>
    </source>
</evidence>
<dbReference type="SUPFAM" id="SSF48371">
    <property type="entry name" value="ARM repeat"/>
    <property type="match status" value="1"/>
</dbReference>
<name>A0A9W8EKI1_9FUNG</name>
<dbReference type="InterPro" id="IPR040314">
    <property type="entry name" value="DOP1"/>
</dbReference>
<dbReference type="GO" id="GO:0015031">
    <property type="term" value="P:protein transport"/>
    <property type="evidence" value="ECO:0007669"/>
    <property type="project" value="UniProtKB-KW"/>
</dbReference>
<feature type="domain" description="DOP1-like middle TPR" evidence="9">
    <location>
        <begin position="377"/>
        <end position="593"/>
    </location>
</feature>
<comment type="caution">
    <text evidence="11">The sequence shown here is derived from an EMBL/GenBank/DDBJ whole genome shotgun (WGS) entry which is preliminary data.</text>
</comment>
<feature type="compositionally biased region" description="Low complexity" evidence="7">
    <location>
        <begin position="1491"/>
        <end position="1505"/>
    </location>
</feature>
<dbReference type="Pfam" id="PF24598">
    <property type="entry name" value="DOP1_C"/>
    <property type="match status" value="1"/>
</dbReference>
<evidence type="ECO:0000256" key="5">
    <source>
        <dbReference type="ARBA" id="ARBA00023136"/>
    </source>
</evidence>
<evidence type="ECO:0000313" key="12">
    <source>
        <dbReference type="Proteomes" id="UP001150907"/>
    </source>
</evidence>
<feature type="compositionally biased region" description="Polar residues" evidence="7">
    <location>
        <begin position="1"/>
        <end position="14"/>
    </location>
</feature>
<evidence type="ECO:0000259" key="10">
    <source>
        <dbReference type="Pfam" id="PF24598"/>
    </source>
</evidence>
<dbReference type="Proteomes" id="UP001150907">
    <property type="component" value="Unassembled WGS sequence"/>
</dbReference>
<feature type="compositionally biased region" description="Low complexity" evidence="7">
    <location>
        <begin position="25"/>
        <end position="34"/>
    </location>
</feature>
<comment type="subcellular location">
    <subcellularLocation>
        <location evidence="1">Golgi apparatus membrane</location>
        <topology evidence="1">Peripheral membrane protein</topology>
    </subcellularLocation>
</comment>
<dbReference type="Pfam" id="PF24597">
    <property type="entry name" value="TPR_DOP1_M"/>
    <property type="match status" value="1"/>
</dbReference>
<dbReference type="Pfam" id="PF04118">
    <property type="entry name" value="Dopey_N"/>
    <property type="match status" value="1"/>
</dbReference>
<dbReference type="GO" id="GO:0005768">
    <property type="term" value="C:endosome"/>
    <property type="evidence" value="ECO:0007669"/>
    <property type="project" value="TreeGrafter"/>
</dbReference>
<feature type="compositionally biased region" description="Polar residues" evidence="7">
    <location>
        <begin position="51"/>
        <end position="62"/>
    </location>
</feature>
<dbReference type="EMBL" id="JANBQF010000002">
    <property type="protein sequence ID" value="KAJ2008629.1"/>
    <property type="molecule type" value="Genomic_DNA"/>
</dbReference>
<feature type="domain" description="DOP1-like C-terminal" evidence="10">
    <location>
        <begin position="1619"/>
        <end position="2038"/>
    </location>
</feature>
<comment type="similarity">
    <text evidence="6">Belongs to the DOP1 family.</text>
</comment>
<dbReference type="PANTHER" id="PTHR14042:SF24">
    <property type="entry name" value="PROTEIN DOPEY-1 HOMOLOG"/>
    <property type="match status" value="1"/>
</dbReference>
<reference evidence="11" key="1">
    <citation type="submission" date="2022-07" db="EMBL/GenBank/DDBJ databases">
        <title>Phylogenomic reconstructions and comparative analyses of Kickxellomycotina fungi.</title>
        <authorList>
            <person name="Reynolds N.K."/>
            <person name="Stajich J.E."/>
            <person name="Barry K."/>
            <person name="Grigoriev I.V."/>
            <person name="Crous P."/>
            <person name="Smith M.E."/>
        </authorList>
    </citation>
    <scope>NUCLEOTIDE SEQUENCE</scope>
    <source>
        <strain evidence="11">IMI 214461</strain>
    </source>
</reference>
<feature type="domain" description="DOP1 N-terminal" evidence="8">
    <location>
        <begin position="82"/>
        <end position="368"/>
    </location>
</feature>
<dbReference type="InterPro" id="IPR056457">
    <property type="entry name" value="DOP1_C"/>
</dbReference>
<gene>
    <name evidence="11" type="ORF">H4R26_000108</name>
</gene>
<sequence length="2191" mass="241013">MSSSMPTHPENSPALSYGSHDESASESATERSSTPVIRDENRGQAFRHSKQSGAPTVSSFETDLSLPHRNRHEDRSSAYKCDPKYLKYEQLVGRNLQSFDYVSEWADVTAFLTKLSRSFEIYAKFPVVPHKETVAKRLAQCLNPALPTGVHQKALSIYEQLIQQIGSDELVADLPLYAYGLFPFMRNASLKAKPQLLGIFEDYFVQLGPRLRPCLKSITVGVLPGLEEGSVDIFNRVMDLLDKLRDAVDESFFFQTLFLIMITNSEQRESALKYLAQRLPVFTQQEDVARVCGDDASLLARALAAAMSDSKTLVLRAALDLVMTRFPLRSAPFKSKDLVLLMKHASEVVLKKDMSLNRRLYTWLLGPGDTEVEQTAYFRQYAQKYLTDALLGSFAAMSSASDHQHTVLRVLIGLTDKPTISQPVLDSIFVPTMLLLIAERDSRPEGVLPVKLASVSRMFVEMLDPFFTWSNVINQLTDAIGELQASFDVQRVTRALQLVLFFVQTFGLDDEATLQVHVPMALLSTLATLDRLLSRHKSHCTTLLSCCFARLAIELFTRIPKSLFLGNESESSDTSSLDSLPVDSLFEITRSYYHIQRSESGAAIPAEVGAADSRQGNQAGVEEAEKSAAQVVRGTGLLHSIIRLCKNISAQLGLQIVAINTSDAATQQNSSERLAAVAMEDICHLLRTATSYAHDFLHLPELSHCALPLPVLAADKTGVNNSLIALEQPCHQELWVPVFIEIVCRAREFGAVRVALSTLLEFVGQNSLDKSVLVNGDTLPKFVDRLWDALSPRHARDHHQASQMLYQLRSQLDSRIVERHLAARLVCAEYSPTGQDTYSRELTHFGILWQNLRLVQNEATWPSGSYDSLAFSGLLLLVIDNVELSDAGLLAGGDCAAGLARHAAARAWIDASTTEWEHIAETLVLLLLQSVEAPTHTRNTVLSIGFASQRHEYAAAFDYGQTIYYIDTIQRYLACVGDSVVLSMSTAVPSNAKVCRACESFTATGGSWLQTLASVMTELALTDATLDSDSEATVQAPEAIRSKAADLVAYLLAYPRVMWPPRYVARLQERLVDSLLYCVLHSRTLIQSPLLDLFVRLCQARVRSDDGAITMACKEGTKPVFAGISAISDLTLLSRLILAALTMQMSVAPLSKWVSVLTASLPYIQGHIASQGNSVQSEQDLMLLLVLPCVHALRLLLSQCAEYFGRIHGLPVAHHKSTGQQLYKRLLPLFVVPTSTLLASSRETSHQEAMSVDVLTTLLDAFDIFLSLCLRNADKVPTADLVNQRPSSRASESSAQSSASFGALGTIPIMKFVSSIFGPDDADDSGVEMTATAAGTTNSAIAKTLHLAEAANADLCVADDPVGFESIDFNLVSALAVIRDIWNAFDFGQPNRLATVFKMSESAAPLSSEHMLLREFGIVDGRTGENSGIHVKRSVHAHVTQILEHATQAQSSEVTEAMVALWTCDNPHWITRLDTNIRRGTGHGSRRRHSSVSSLHTSRTSISASTQRDSAPASPAQDDNTAVEWNWRAIDLLETVPGRTPMNVLVGLLNALHIRSIGSGSGAAAPVSVVSGHSSSSLGAEDKLLTRLSMLDDIALTRFIELYTRHRLTARTASPLVPHMLSMLKDYNGNAQQNKYMLPFLLRMFTELCERVANQAQAADPLQQVYSQDLCNAYARMVDNCILIAGRSFDQTTWLRRANADAPSGAGRVVRVDKLPGSTGASEATHTLSEDDIIEQILTYIGRAVIPQFVLLVPDYERQVSIAMNLMHYAIVPAFKSHMTGGYSGPAQTLTSRSQHFEQILCCLNALSYQASLMKVWKRDVWEFFCDSKFFPGSASADHATMTPLLAPHWRHLIRVLLVSEKERFAEVLAKVSSASSGPALFANREYEAQLRAISLRRLSFVIWAGAVNQYLASLPQVQEKLVDILKNSPHPAVQIEVFLCLRVLLCRVSNHHMSNFWPMLLTELMRLCLQQLNREGREDPEQANLFLSACKFLDLLFVLGTDDFLVHQWIFITDTIDALYGSRSSSSALLDQLSSRLLSMPVSRRKPRSDGLASANARTTAGLDSETYPAILLSDSDDPTNLVHHQMSAEGAAAASALGLERAELQDLGGRPLKRPIIRVRSVTSIRELDAFVHNASAQAYQTAFTLAEPDTEFIESLLVSDLIFFDFGGSSTGSAAVAPPPGYANTYEY</sequence>
<feature type="compositionally biased region" description="Basic residues" evidence="7">
    <location>
        <begin position="1480"/>
        <end position="1490"/>
    </location>
</feature>
<evidence type="ECO:0000259" key="9">
    <source>
        <dbReference type="Pfam" id="PF24597"/>
    </source>
</evidence>
<keyword evidence="5" id="KW-0472">Membrane</keyword>
<feature type="region of interest" description="Disordered" evidence="7">
    <location>
        <begin position="1476"/>
        <end position="1519"/>
    </location>
</feature>
<evidence type="ECO:0000256" key="2">
    <source>
        <dbReference type="ARBA" id="ARBA00022448"/>
    </source>
</evidence>
<keyword evidence="2" id="KW-0813">Transport</keyword>
<feature type="region of interest" description="Disordered" evidence="7">
    <location>
        <begin position="1"/>
        <end position="77"/>
    </location>
</feature>
<evidence type="ECO:0000256" key="3">
    <source>
        <dbReference type="ARBA" id="ARBA00022927"/>
    </source>
</evidence>
<protein>
    <recommendedName>
        <fullName evidence="13">Dopey N-terminal domain-containing protein</fullName>
    </recommendedName>
</protein>
<dbReference type="InterPro" id="IPR056458">
    <property type="entry name" value="TPR_DOP1_M"/>
</dbReference>
<dbReference type="GO" id="GO:0005802">
    <property type="term" value="C:trans-Golgi network"/>
    <property type="evidence" value="ECO:0007669"/>
    <property type="project" value="TreeGrafter"/>
</dbReference>
<evidence type="ECO:0000313" key="11">
    <source>
        <dbReference type="EMBL" id="KAJ2008629.1"/>
    </source>
</evidence>
<dbReference type="GO" id="GO:0005829">
    <property type="term" value="C:cytosol"/>
    <property type="evidence" value="ECO:0007669"/>
    <property type="project" value="GOC"/>
</dbReference>
<evidence type="ECO:0008006" key="13">
    <source>
        <dbReference type="Google" id="ProtNLM"/>
    </source>
</evidence>
<evidence type="ECO:0000259" key="8">
    <source>
        <dbReference type="Pfam" id="PF04118"/>
    </source>
</evidence>
<evidence type="ECO:0000256" key="6">
    <source>
        <dbReference type="ARBA" id="ARBA00046326"/>
    </source>
</evidence>
<dbReference type="GO" id="GO:0006895">
    <property type="term" value="P:Golgi to endosome transport"/>
    <property type="evidence" value="ECO:0007669"/>
    <property type="project" value="InterPro"/>
</dbReference>
<evidence type="ECO:0000256" key="7">
    <source>
        <dbReference type="SAM" id="MobiDB-lite"/>
    </source>
</evidence>
<dbReference type="InterPro" id="IPR007249">
    <property type="entry name" value="DOP1_N"/>
</dbReference>
<organism evidence="11 12">
    <name type="scientific">Coemansia thaxteri</name>
    <dbReference type="NCBI Taxonomy" id="2663907"/>
    <lineage>
        <taxon>Eukaryota</taxon>
        <taxon>Fungi</taxon>
        <taxon>Fungi incertae sedis</taxon>
        <taxon>Zoopagomycota</taxon>
        <taxon>Kickxellomycotina</taxon>
        <taxon>Kickxellomycetes</taxon>
        <taxon>Kickxellales</taxon>
        <taxon>Kickxellaceae</taxon>
        <taxon>Coemansia</taxon>
    </lineage>
</organism>